<sequence>METIILYILIILIGFFIAKKQIIPNKIKNKIGYLQNFALYFLLCFMGYKIGSDDKIINNISELGVQALTITLFILFSTVLIVFLIYKGGKK</sequence>
<dbReference type="InterPro" id="IPR005642">
    <property type="entry name" value="LysO"/>
</dbReference>
<feature type="transmembrane region" description="Helical" evidence="1">
    <location>
        <begin position="6"/>
        <end position="22"/>
    </location>
</feature>
<evidence type="ECO:0000313" key="2">
    <source>
        <dbReference type="EMBL" id="MBM6875281.1"/>
    </source>
</evidence>
<name>A0ABS2G1I9_FUSMR</name>
<keyword evidence="1" id="KW-0472">Membrane</keyword>
<organism evidence="2 3">
    <name type="scientific">Fusobacterium mortiferum</name>
    <dbReference type="NCBI Taxonomy" id="850"/>
    <lineage>
        <taxon>Bacteria</taxon>
        <taxon>Fusobacteriati</taxon>
        <taxon>Fusobacteriota</taxon>
        <taxon>Fusobacteriia</taxon>
        <taxon>Fusobacteriales</taxon>
        <taxon>Fusobacteriaceae</taxon>
        <taxon>Fusobacterium</taxon>
    </lineage>
</organism>
<keyword evidence="1" id="KW-1133">Transmembrane helix</keyword>
<comment type="caution">
    <text evidence="2">The sequence shown here is derived from an EMBL/GenBank/DDBJ whole genome shotgun (WGS) entry which is preliminary data.</text>
</comment>
<evidence type="ECO:0000256" key="1">
    <source>
        <dbReference type="SAM" id="Phobius"/>
    </source>
</evidence>
<protein>
    <submittedName>
        <fullName evidence="2">LysO family transporter</fullName>
    </submittedName>
</protein>
<keyword evidence="3" id="KW-1185">Reference proteome</keyword>
<dbReference type="EMBL" id="JACJLT010000047">
    <property type="protein sequence ID" value="MBM6875281.1"/>
    <property type="molecule type" value="Genomic_DNA"/>
</dbReference>
<feature type="transmembrane region" description="Helical" evidence="1">
    <location>
        <begin position="34"/>
        <end position="51"/>
    </location>
</feature>
<dbReference type="RefSeq" id="WP_204711086.1">
    <property type="nucleotide sequence ID" value="NZ_JACJLT010000047.1"/>
</dbReference>
<accession>A0ABS2G1I9</accession>
<dbReference type="Pfam" id="PF03956">
    <property type="entry name" value="Lys_export"/>
    <property type="match status" value="1"/>
</dbReference>
<dbReference type="Proteomes" id="UP000728968">
    <property type="component" value="Unassembled WGS sequence"/>
</dbReference>
<reference evidence="2 3" key="1">
    <citation type="journal article" date="2021" name="Sci. Rep.">
        <title>The distribution of antibiotic resistance genes in chicken gut microbiota commensals.</title>
        <authorList>
            <person name="Juricova H."/>
            <person name="Matiasovicova J."/>
            <person name="Kubasova T."/>
            <person name="Cejkova D."/>
            <person name="Rychlik I."/>
        </authorList>
    </citation>
    <scope>NUCLEOTIDE SEQUENCE [LARGE SCALE GENOMIC DNA]</scope>
    <source>
        <strain evidence="2 3">An425</strain>
    </source>
</reference>
<gene>
    <name evidence="2" type="ORF">H6A04_06390</name>
</gene>
<keyword evidence="1" id="KW-0812">Transmembrane</keyword>
<feature type="transmembrane region" description="Helical" evidence="1">
    <location>
        <begin position="63"/>
        <end position="86"/>
    </location>
</feature>
<proteinExistence type="predicted"/>
<evidence type="ECO:0000313" key="3">
    <source>
        <dbReference type="Proteomes" id="UP000728968"/>
    </source>
</evidence>